<proteinExistence type="inferred from homology"/>
<dbReference type="RefSeq" id="XP_065665994.1">
    <property type="nucleotide sequence ID" value="XM_065809922.1"/>
</dbReference>
<keyword evidence="3 4" id="KW-0175">Coiled coil</keyword>
<evidence type="ECO:0000256" key="1">
    <source>
        <dbReference type="ARBA" id="ARBA00007219"/>
    </source>
</evidence>
<gene>
    <name evidence="8" type="primary">LOC100198728</name>
</gene>
<dbReference type="InterPro" id="IPR019159">
    <property type="entry name" value="CCDC93_CC"/>
</dbReference>
<dbReference type="InterPro" id="IPR048747">
    <property type="entry name" value="CCDC93_N"/>
</dbReference>
<dbReference type="Pfam" id="PF09762">
    <property type="entry name" value="CCDC93_CC"/>
    <property type="match status" value="1"/>
</dbReference>
<dbReference type="GeneID" id="100198728"/>
<protein>
    <recommendedName>
        <fullName evidence="2">Coiled-coil domain-containing protein 93</fullName>
    </recommendedName>
</protein>
<evidence type="ECO:0000313" key="8">
    <source>
        <dbReference type="RefSeq" id="XP_065665994.1"/>
    </source>
</evidence>
<organism evidence="7 8">
    <name type="scientific">Hydra vulgaris</name>
    <name type="common">Hydra</name>
    <name type="synonym">Hydra attenuata</name>
    <dbReference type="NCBI Taxonomy" id="6087"/>
    <lineage>
        <taxon>Eukaryota</taxon>
        <taxon>Metazoa</taxon>
        <taxon>Cnidaria</taxon>
        <taxon>Hydrozoa</taxon>
        <taxon>Hydroidolina</taxon>
        <taxon>Anthoathecata</taxon>
        <taxon>Aplanulata</taxon>
        <taxon>Hydridae</taxon>
        <taxon>Hydra</taxon>
    </lineage>
</organism>
<evidence type="ECO:0000256" key="4">
    <source>
        <dbReference type="SAM" id="Coils"/>
    </source>
</evidence>
<dbReference type="Pfam" id="PF21673">
    <property type="entry name" value="CCDC93_N"/>
    <property type="match status" value="1"/>
</dbReference>
<evidence type="ECO:0000256" key="3">
    <source>
        <dbReference type="ARBA" id="ARBA00023054"/>
    </source>
</evidence>
<name>A0ABM4CVQ5_HYDVU</name>
<dbReference type="PANTHER" id="PTHR16441:SF0">
    <property type="entry name" value="COILED-COIL DOMAIN-CONTAINING PROTEIN 93"/>
    <property type="match status" value="1"/>
</dbReference>
<feature type="domain" description="CCDC93 coiled-coil" evidence="5">
    <location>
        <begin position="172"/>
        <end position="601"/>
    </location>
</feature>
<accession>A0ABM4CVQ5</accession>
<evidence type="ECO:0000313" key="7">
    <source>
        <dbReference type="Proteomes" id="UP001652625"/>
    </source>
</evidence>
<keyword evidence="7" id="KW-1185">Reference proteome</keyword>
<comment type="similarity">
    <text evidence="1">Belongs to the CCDC93 family.</text>
</comment>
<feature type="coiled-coil region" evidence="4">
    <location>
        <begin position="547"/>
        <end position="574"/>
    </location>
</feature>
<dbReference type="InterPro" id="IPR039116">
    <property type="entry name" value="CCDC93"/>
</dbReference>
<dbReference type="PANTHER" id="PTHR16441">
    <property type="entry name" value="FIDIPIDINE"/>
    <property type="match status" value="1"/>
</dbReference>
<feature type="domain" description="CCDC93 N-terminal" evidence="6">
    <location>
        <begin position="20"/>
        <end position="126"/>
    </location>
</feature>
<evidence type="ECO:0000259" key="5">
    <source>
        <dbReference type="Pfam" id="PF09762"/>
    </source>
</evidence>
<evidence type="ECO:0000259" key="6">
    <source>
        <dbReference type="Pfam" id="PF21673"/>
    </source>
</evidence>
<evidence type="ECO:0000256" key="2">
    <source>
        <dbReference type="ARBA" id="ARBA00016765"/>
    </source>
</evidence>
<reference evidence="8" key="1">
    <citation type="submission" date="2025-08" db="UniProtKB">
        <authorList>
            <consortium name="RefSeq"/>
        </authorList>
    </citation>
    <scope>IDENTIFICATION</scope>
</reference>
<dbReference type="Proteomes" id="UP001652625">
    <property type="component" value="Chromosome 11"/>
</dbReference>
<feature type="coiled-coil region" evidence="4">
    <location>
        <begin position="306"/>
        <end position="425"/>
    </location>
</feature>
<sequence length="612" mass="71669">MVELKIVVMSEKVETREDEEQRLKLNETIDLLLAAGYFRARIKGLSPFDKVVGGMTWCISLCDFDVDVDLLFQENSTIGQKIALTEKIVAVLPKMKCPHQIEPHQIQGLDFRHIFPVVQWLVKRAIETREELGDQIRLYSISQFSKKYSLPQDDIFEKNKDRSIKTFEELKNTYNPKRLYKKPSKFAEADEETQVYTTLLEYGRHYVLNRTIKSEKETNQLKKEDLTEVDSLSKVDSSDDIEKEEDRIKSLMGGMSQADLQEILTSRAVGSIVGLQSDEITQIVKEYAERKEAFKNETSDIKVSGLQAHKRDVAVVEKNIKNEKEKLEEVQKQLKILKEESIKSMENYEEKVQNRDKLKMEMEKLERFENDENSSVLSKLRSLVALNEKLKQQEREFKAQCKIELEELEGKIKELQSDINEENVDDKRIQIINEQFDNESEKLKKHRLHLAKRNREIASLQWKIDDVPSRVELSQYQKRFIELYNQVASTHKETKQFYTFFNTLDDTKLYLEKEIGLLNSIHDNFKTAMSQSASSKDEFLTQLAKIMEGVQLNKEKVEKRRLQEKEKKDKLNDQCTKMIEKQRLYFNTVCDFQEECKKNEIIGAKLAAAVRN</sequence>